<dbReference type="SUPFAM" id="SSF56672">
    <property type="entry name" value="DNA/RNA polymerases"/>
    <property type="match status" value="1"/>
</dbReference>
<organism evidence="6">
    <name type="scientific">Plasmopara viticola lesion associated mitovirus 54</name>
    <dbReference type="NCBI Taxonomy" id="2719483"/>
    <lineage>
        <taxon>Viruses</taxon>
        <taxon>Riboviria</taxon>
        <taxon>Orthornavirae</taxon>
        <taxon>Lenarviricota</taxon>
        <taxon>Howeltoviricetes</taxon>
        <taxon>Cryppavirales</taxon>
        <taxon>Mitoviridae</taxon>
        <taxon>Mitovirus</taxon>
    </lineage>
</organism>
<accession>A0A6G9RTC6</accession>
<feature type="transmembrane region" description="Helical" evidence="5">
    <location>
        <begin position="212"/>
        <end position="233"/>
    </location>
</feature>
<sequence length="736" mass="84947">MVPKLWYPYLSLVLWALGIENSKDYRTAWTRMYKLYTNQVQRRNNRFLFEHFKDMYNIVTFHLAGQQRPSLKTRVKLDGRGLPTILPWPLRLSLLNKERVPSMVILTLFGVHRVIGWWPKVDLGTILDRFSGLSPTLDVFRIRKAIKNLKSISTTRFRFVKVMKSIELRSSGPNGKDALFQVFNDAFALWQNPRYLIDLMRLYWTYKGSLKYIISLVIILVSFTPYIAISSLLGKRWYLGRLAVVKNVAGKSRIVAMTNYWVQMALWPIHNSIFKYLKCIPSDGTFNQLAPVKKLMGDEEFYSSYDLSAATDRLPLDFQLQVMTELLGKRDANLWARIINIPFLYNGNLIKYSVGQPMGAFSSWASLAISHHIIVQMCCEKPISNYAIVGDDCIVPANIGIDYLEIMNTLGVKISLQKSFLSSRWVEFAKRTINLDTGDDFSCIGPRLIFNSISNTYYRSHIILDLALRKVFDIRVLASKLRNIGNDISRFGLILLAGPSGLLMKNGLSFVDWLGLSRRDISAFVIQHPKGSLLKILSNSVIAEVIRNHTAKVEQVGREFRRLIPRLWRKLVSLYSWPLSTLMIVFVWFTPGPWIILKSYFKVWLEKSRNLEDITYEEAMSELKDIMFSQLDTLESRVRKDYLGSTRRISTTYHNEVKIQADISEREAKRVREALKVLQSRNLLFSPGSHHGMISSADFKQATSPPKQVKKESKVVKEIKRKKKPNFKKHSRKSKA</sequence>
<dbReference type="InterPro" id="IPR043502">
    <property type="entry name" value="DNA/RNA_pol_sf"/>
</dbReference>
<dbReference type="Pfam" id="PF05919">
    <property type="entry name" value="Mitovir_RNA_pol"/>
    <property type="match status" value="1"/>
</dbReference>
<reference evidence="6" key="1">
    <citation type="journal article" date="2020" name="Virus Evol.">
        <title>Analysis of the virome associated to grapevine downy mildew lesions reveals new mycovirus lineages.</title>
        <authorList>
            <person name="Chiapello M."/>
            <person name="Rodriguez-Romero J."/>
            <person name="Ayllon M.A."/>
            <person name="Turina M."/>
        </authorList>
    </citation>
    <scope>NUCLEOTIDE SEQUENCE</scope>
    <source>
        <strain evidence="6">DMS2_DN5536</strain>
    </source>
</reference>
<evidence type="ECO:0000256" key="2">
    <source>
        <dbReference type="ARBA" id="ARBA00022679"/>
    </source>
</evidence>
<evidence type="ECO:0000256" key="5">
    <source>
        <dbReference type="SAM" id="Phobius"/>
    </source>
</evidence>
<keyword evidence="5" id="KW-0472">Membrane</keyword>
<keyword evidence="5" id="KW-0812">Transmembrane</keyword>
<dbReference type="InterPro" id="IPR008686">
    <property type="entry name" value="RNA_pol_mitovir"/>
</dbReference>
<feature type="transmembrane region" description="Helical" evidence="5">
    <location>
        <begin position="571"/>
        <end position="589"/>
    </location>
</feature>
<protein>
    <submittedName>
        <fullName evidence="6">RNA-dependent RNA polymerase</fullName>
    </submittedName>
</protein>
<dbReference type="PANTHER" id="PTHR34456:SF13">
    <property type="entry name" value="REVERSE TRANSCRIPTASE DOMAIN-CONTAINING PROTEIN"/>
    <property type="match status" value="1"/>
</dbReference>
<keyword evidence="1 6" id="KW-0696">RNA-directed RNA polymerase</keyword>
<dbReference type="EMBL" id="MN539815">
    <property type="protein sequence ID" value="QIR30277.1"/>
    <property type="molecule type" value="Genomic_RNA"/>
</dbReference>
<dbReference type="GO" id="GO:0003968">
    <property type="term" value="F:RNA-directed RNA polymerase activity"/>
    <property type="evidence" value="ECO:0007669"/>
    <property type="project" value="UniProtKB-KW"/>
</dbReference>
<proteinExistence type="predicted"/>
<keyword evidence="2" id="KW-0808">Transferase</keyword>
<evidence type="ECO:0000256" key="3">
    <source>
        <dbReference type="ARBA" id="ARBA00022695"/>
    </source>
</evidence>
<feature type="compositionally biased region" description="Basic and acidic residues" evidence="4">
    <location>
        <begin position="709"/>
        <end position="718"/>
    </location>
</feature>
<feature type="region of interest" description="Disordered" evidence="4">
    <location>
        <begin position="695"/>
        <end position="736"/>
    </location>
</feature>
<evidence type="ECO:0000313" key="6">
    <source>
        <dbReference type="EMBL" id="QIR30277.1"/>
    </source>
</evidence>
<keyword evidence="3" id="KW-0548">Nucleotidyltransferase</keyword>
<dbReference type="PANTHER" id="PTHR34456">
    <property type="entry name" value="MITOVIRUS RNA-DEPENDENT RNA POLYMERASE"/>
    <property type="match status" value="1"/>
</dbReference>
<keyword evidence="5" id="KW-1133">Transmembrane helix</keyword>
<evidence type="ECO:0000256" key="1">
    <source>
        <dbReference type="ARBA" id="ARBA00022484"/>
    </source>
</evidence>
<evidence type="ECO:0000256" key="4">
    <source>
        <dbReference type="SAM" id="MobiDB-lite"/>
    </source>
</evidence>
<name>A0A6G9RTC6_9VIRU</name>
<feature type="compositionally biased region" description="Basic residues" evidence="4">
    <location>
        <begin position="719"/>
        <end position="736"/>
    </location>
</feature>